<keyword evidence="5" id="KW-0156">Chromatin regulator</keyword>
<dbReference type="GO" id="GO:0046982">
    <property type="term" value="F:protein heterodimerization activity"/>
    <property type="evidence" value="ECO:0007669"/>
    <property type="project" value="InterPro"/>
</dbReference>
<dbReference type="GO" id="GO:0005634">
    <property type="term" value="C:nucleus"/>
    <property type="evidence" value="ECO:0007669"/>
    <property type="project" value="UniProtKB-SubCell"/>
</dbReference>
<dbReference type="GO" id="GO:0007420">
    <property type="term" value="P:brain development"/>
    <property type="evidence" value="ECO:0007669"/>
    <property type="project" value="Ensembl"/>
</dbReference>
<dbReference type="PROSITE" id="PS51154">
    <property type="entry name" value="MACRO"/>
    <property type="match status" value="1"/>
</dbReference>
<evidence type="ECO:0000256" key="5">
    <source>
        <dbReference type="ARBA" id="ARBA00022853"/>
    </source>
</evidence>
<dbReference type="Gene3D" id="3.40.220.10">
    <property type="entry name" value="Leucine Aminopeptidase, subunit E, domain 1"/>
    <property type="match status" value="1"/>
</dbReference>
<dbReference type="GO" id="GO:0000786">
    <property type="term" value="C:nucleosome"/>
    <property type="evidence" value="ECO:0007669"/>
    <property type="project" value="UniProtKB-KW"/>
</dbReference>
<evidence type="ECO:0000313" key="12">
    <source>
        <dbReference type="Proteomes" id="UP000007303"/>
    </source>
</evidence>
<reference evidence="11" key="2">
    <citation type="submission" date="2025-08" db="UniProtKB">
        <authorList>
            <consortium name="Ensembl"/>
        </authorList>
    </citation>
    <scope>IDENTIFICATION</scope>
</reference>
<dbReference type="Gene3D" id="1.10.20.10">
    <property type="entry name" value="Histone, subunit A"/>
    <property type="match status" value="1"/>
</dbReference>
<feature type="region of interest" description="Disordered" evidence="9">
    <location>
        <begin position="57"/>
        <end position="114"/>
    </location>
</feature>
<dbReference type="InParanoid" id="H3CF69"/>
<dbReference type="InterPro" id="IPR009072">
    <property type="entry name" value="Histone-fold"/>
</dbReference>
<keyword evidence="12" id="KW-1185">Reference proteome</keyword>
<evidence type="ECO:0000313" key="11">
    <source>
        <dbReference type="Ensembl" id="ENSTNIP00000006893.1"/>
    </source>
</evidence>
<dbReference type="PRINTS" id="PR00620">
    <property type="entry name" value="HISTONEH2A"/>
</dbReference>
<evidence type="ECO:0000256" key="2">
    <source>
        <dbReference type="ARBA" id="ARBA00004286"/>
    </source>
</evidence>
<dbReference type="Proteomes" id="UP000007303">
    <property type="component" value="Unassembled WGS sequence"/>
</dbReference>
<evidence type="ECO:0000256" key="3">
    <source>
        <dbReference type="ARBA" id="ARBA00022454"/>
    </source>
</evidence>
<dbReference type="InterPro" id="IPR032454">
    <property type="entry name" value="Histone_H2A_C"/>
</dbReference>
<sequence>AEILEMAGNAARDKNKRRITPRHMKLAVANDDEPNQLLRGVTISSRGVLPRIHPELLSKKRAGRGKAEGVAPPPQPAQQRPKSMKALRMVKGHRSTGGQAGATSAGDNGPRDGFTVQPAKSLLLGPRLSLTESEVSRMGAIRAEAIVNPTDAHVLLDAAAGNALEKAGGGASWTALRSCAKHTPPGGGGRVAVGQTSGMAAGFILHCHAPQWGWDQSEQQLERTVRNCLWASEDRPLTSVAFPPLPAARNGFPRQTAAQLVLKAICSHFVSSSSSSLKNILLCDSESISVYLQEMAKLDAN</sequence>
<dbReference type="SMART" id="SM00414">
    <property type="entry name" value="H2A"/>
    <property type="match status" value="1"/>
</dbReference>
<dbReference type="InterPro" id="IPR002119">
    <property type="entry name" value="Histone_H2A"/>
</dbReference>
<dbReference type="InterPro" id="IPR043472">
    <property type="entry name" value="Macro_dom-like"/>
</dbReference>
<evidence type="ECO:0000259" key="10">
    <source>
        <dbReference type="PROSITE" id="PS51154"/>
    </source>
</evidence>
<dbReference type="SMART" id="SM00506">
    <property type="entry name" value="A1pp"/>
    <property type="match status" value="1"/>
</dbReference>
<evidence type="ECO:0000256" key="8">
    <source>
        <dbReference type="ARBA" id="ARBA00023269"/>
    </source>
</evidence>
<dbReference type="Pfam" id="PF16211">
    <property type="entry name" value="Histone_H2A_C"/>
    <property type="match status" value="1"/>
</dbReference>
<dbReference type="Ensembl" id="ENSTNIT00000007045.1">
    <property type="protein sequence ID" value="ENSTNIP00000006893.1"/>
    <property type="gene ID" value="ENSTNIG00000004264.1"/>
</dbReference>
<keyword evidence="7" id="KW-0539">Nucleus</keyword>
<organism evidence="11 12">
    <name type="scientific">Tetraodon nigroviridis</name>
    <name type="common">Spotted green pufferfish</name>
    <name type="synonym">Chelonodon nigroviridis</name>
    <dbReference type="NCBI Taxonomy" id="99883"/>
    <lineage>
        <taxon>Eukaryota</taxon>
        <taxon>Metazoa</taxon>
        <taxon>Chordata</taxon>
        <taxon>Craniata</taxon>
        <taxon>Vertebrata</taxon>
        <taxon>Euteleostomi</taxon>
        <taxon>Actinopterygii</taxon>
        <taxon>Neopterygii</taxon>
        <taxon>Teleostei</taxon>
        <taxon>Neoteleostei</taxon>
        <taxon>Acanthomorphata</taxon>
        <taxon>Eupercaria</taxon>
        <taxon>Tetraodontiformes</taxon>
        <taxon>Tetradontoidea</taxon>
        <taxon>Tetraodontidae</taxon>
        <taxon>Tetraodon</taxon>
    </lineage>
</organism>
<dbReference type="InterPro" id="IPR002589">
    <property type="entry name" value="Macro_dom"/>
</dbReference>
<feature type="domain" description="Macro" evidence="10">
    <location>
        <begin position="115"/>
        <end position="299"/>
    </location>
</feature>
<dbReference type="STRING" id="99883.ENSTNIP00000006893"/>
<dbReference type="GO" id="GO:0006325">
    <property type="term" value="P:chromatin organization"/>
    <property type="evidence" value="ECO:0007669"/>
    <property type="project" value="UniProtKB-KW"/>
</dbReference>
<reference evidence="11" key="3">
    <citation type="submission" date="2025-09" db="UniProtKB">
        <authorList>
            <consortium name="Ensembl"/>
        </authorList>
    </citation>
    <scope>IDENTIFICATION</scope>
</reference>
<proteinExistence type="predicted"/>
<reference evidence="12" key="1">
    <citation type="journal article" date="2004" name="Nature">
        <title>Genome duplication in the teleost fish Tetraodon nigroviridis reveals the early vertebrate proto-karyotype.</title>
        <authorList>
            <person name="Jaillon O."/>
            <person name="Aury J.-M."/>
            <person name="Brunet F."/>
            <person name="Petit J.-L."/>
            <person name="Stange-Thomann N."/>
            <person name="Mauceli E."/>
            <person name="Bouneau L."/>
            <person name="Fischer C."/>
            <person name="Ozouf-Costaz C."/>
            <person name="Bernot A."/>
            <person name="Nicaud S."/>
            <person name="Jaffe D."/>
            <person name="Fisher S."/>
            <person name="Lutfalla G."/>
            <person name="Dossat C."/>
            <person name="Segurens B."/>
            <person name="Dasilva C."/>
            <person name="Salanoubat M."/>
            <person name="Levy M."/>
            <person name="Boudet N."/>
            <person name="Castellano S."/>
            <person name="Anthouard V."/>
            <person name="Jubin C."/>
            <person name="Castelli V."/>
            <person name="Katinka M."/>
            <person name="Vacherie B."/>
            <person name="Biemont C."/>
            <person name="Skalli Z."/>
            <person name="Cattolico L."/>
            <person name="Poulain J."/>
            <person name="De Berardinis V."/>
            <person name="Cruaud C."/>
            <person name="Duprat S."/>
            <person name="Brottier P."/>
            <person name="Coutanceau J.-P."/>
            <person name="Gouzy J."/>
            <person name="Parra G."/>
            <person name="Lardier G."/>
            <person name="Chapple C."/>
            <person name="McKernan K.J."/>
            <person name="McEwan P."/>
            <person name="Bosak S."/>
            <person name="Kellis M."/>
            <person name="Volff J.-N."/>
            <person name="Guigo R."/>
            <person name="Zody M.C."/>
            <person name="Mesirov J."/>
            <person name="Lindblad-Toh K."/>
            <person name="Birren B."/>
            <person name="Nusbaum C."/>
            <person name="Kahn D."/>
            <person name="Robinson-Rechavi M."/>
            <person name="Laudet V."/>
            <person name="Schachter V."/>
            <person name="Quetier F."/>
            <person name="Saurin W."/>
            <person name="Scarpelli C."/>
            <person name="Wincker P."/>
            <person name="Lander E.S."/>
            <person name="Weissenbach J."/>
            <person name="Roest Crollius H."/>
        </authorList>
    </citation>
    <scope>NUCLEOTIDE SEQUENCE [LARGE SCALE GENOMIC DNA]</scope>
</reference>
<dbReference type="AlphaFoldDB" id="H3CF69"/>
<comment type="subcellular location">
    <subcellularLocation>
        <location evidence="2">Chromosome</location>
    </subcellularLocation>
    <subcellularLocation>
        <location evidence="1">Nucleus</location>
    </subcellularLocation>
</comment>
<dbReference type="FunFam" id="3.40.220.10:FF:000002">
    <property type="entry name" value="Core histone macro-H2A"/>
    <property type="match status" value="1"/>
</dbReference>
<protein>
    <submittedName>
        <fullName evidence="11">MacroH2A.2 histone</fullName>
    </submittedName>
</protein>
<dbReference type="SUPFAM" id="SSF47113">
    <property type="entry name" value="Histone-fold"/>
    <property type="match status" value="1"/>
</dbReference>
<evidence type="ECO:0000256" key="1">
    <source>
        <dbReference type="ARBA" id="ARBA00004123"/>
    </source>
</evidence>
<accession>H3CF69</accession>
<evidence type="ECO:0000256" key="6">
    <source>
        <dbReference type="ARBA" id="ARBA00023125"/>
    </source>
</evidence>
<evidence type="ECO:0000256" key="7">
    <source>
        <dbReference type="ARBA" id="ARBA00023242"/>
    </source>
</evidence>
<dbReference type="SUPFAM" id="SSF52949">
    <property type="entry name" value="Macro domain-like"/>
    <property type="match status" value="1"/>
</dbReference>
<evidence type="ECO:0000256" key="4">
    <source>
        <dbReference type="ARBA" id="ARBA00022843"/>
    </source>
</evidence>
<keyword evidence="8" id="KW-0544">Nucleosome core</keyword>
<dbReference type="Pfam" id="PF01661">
    <property type="entry name" value="Macro"/>
    <property type="match status" value="1"/>
</dbReference>
<keyword evidence="4" id="KW-0832">Ubl conjugation</keyword>
<keyword evidence="6" id="KW-0238">DNA-binding</keyword>
<feature type="compositionally biased region" description="Basic residues" evidence="9">
    <location>
        <begin position="82"/>
        <end position="94"/>
    </location>
</feature>
<dbReference type="PANTHER" id="PTHR23430">
    <property type="entry name" value="HISTONE H2A"/>
    <property type="match status" value="1"/>
</dbReference>
<name>H3CF69_TETNG</name>
<dbReference type="GO" id="GO:0000976">
    <property type="term" value="F:transcription cis-regulatory region binding"/>
    <property type="evidence" value="ECO:0007669"/>
    <property type="project" value="Ensembl"/>
</dbReference>
<dbReference type="HOGENOM" id="CLU_062828_0_0_1"/>
<evidence type="ECO:0000256" key="9">
    <source>
        <dbReference type="SAM" id="MobiDB-lite"/>
    </source>
</evidence>
<keyword evidence="3" id="KW-0158">Chromosome</keyword>
<dbReference type="GeneTree" id="ENSGT00940000158120"/>
<dbReference type="GO" id="GO:0030527">
    <property type="term" value="F:structural constituent of chromatin"/>
    <property type="evidence" value="ECO:0007669"/>
    <property type="project" value="InterPro"/>
</dbReference>